<dbReference type="STRING" id="126957.T1IS90"/>
<dbReference type="InterPro" id="IPR040268">
    <property type="entry name" value="ARMH2"/>
</dbReference>
<feature type="domain" description="Chitin-binding type-2" evidence="2">
    <location>
        <begin position="266"/>
        <end position="328"/>
    </location>
</feature>
<feature type="compositionally biased region" description="Polar residues" evidence="1">
    <location>
        <begin position="485"/>
        <end position="508"/>
    </location>
</feature>
<accession>T1IS90</accession>
<dbReference type="Pfam" id="PF17822">
    <property type="entry name" value="ARMH2"/>
    <property type="match status" value="1"/>
</dbReference>
<sequence>MAARTKWRVFRKRIQFEILLTLEAVYEGLIDEAEFKNYKHRSLEDFINIVQAMCDENCSEDKFDEKINQLAMTVYSGGSNVTFLAGRLIPHMARILDHVGSSLQTKVFIIQYVTLVSWKNAVNQNIILQSRHYLNILSAILVGKKSELLCRWACYSLVSLMIGNVQMMKQIRSMEVCSDTLKVLAKTGRMWKMSGWSRNYAQVATKILGENREGLGYKQEEEKLDLQHHSNSYVLGEVQAFPSRSRLPDKYWSFRTPLPPQSKSSQLTCTNEGFFRHPDDCKKFYRCVDFSGEGRAFTIFRFDCAPGTVFDESISVCNHPSSVPFCEEKFGNEINPQTSHPDRPSALSSTPTADPEVKTEGQQPCSVHQTTMQSTATQSSGTKRPLVTTGSTKSPSSSSSRKPHSTTGSANPRPTAVPVKPTSSTNITPTESALSTSHSDEESSSNTQCTCGLSNGATTANKPQVAITTSPNHLSTTLEEEKTPASLTEVDSTNSQTDADITSQTDEITNAPAAVTASTVEENNKTTEDDVKGTTDEEDKGTTDEEDKETTDEEDKGTTDEEDNETTDEEDTGTTDEEEKTTSQHNLSTNELDSTTASNSVSPFDEQNTSIATEEDSTNSQVDGISSQDKVTTAAVTIAEEDKDEVTTNIPTTLEGIISEEDEDKDEISMNTPAVATDEDNKEETSTEKEETTTPGDDFFLFQLQCGNRPGYRRHPLHCHRYYKCSSNGVQITFDLFTCDDGQVFDNAKEKCLPKDEAEPCNVVEDNNNNRSWKIQRPVYQLLGHRTQFTH</sequence>
<feature type="compositionally biased region" description="Acidic residues" evidence="1">
    <location>
        <begin position="544"/>
        <end position="579"/>
    </location>
</feature>
<feature type="compositionally biased region" description="Basic and acidic residues" evidence="1">
    <location>
        <begin position="683"/>
        <end position="692"/>
    </location>
</feature>
<dbReference type="AlphaFoldDB" id="T1IS90"/>
<reference evidence="4" key="1">
    <citation type="submission" date="2011-05" db="EMBL/GenBank/DDBJ databases">
        <authorList>
            <person name="Richards S.R."/>
            <person name="Qu J."/>
            <person name="Jiang H."/>
            <person name="Jhangiani S.N."/>
            <person name="Agravi P."/>
            <person name="Goodspeed R."/>
            <person name="Gross S."/>
            <person name="Mandapat C."/>
            <person name="Jackson L."/>
            <person name="Mathew T."/>
            <person name="Pu L."/>
            <person name="Thornton R."/>
            <person name="Saada N."/>
            <person name="Wilczek-Boney K.B."/>
            <person name="Lee S."/>
            <person name="Kovar C."/>
            <person name="Wu Y."/>
            <person name="Scherer S.E."/>
            <person name="Worley K.C."/>
            <person name="Muzny D.M."/>
            <person name="Gibbs R."/>
        </authorList>
    </citation>
    <scope>NUCLEOTIDE SEQUENCE</scope>
    <source>
        <strain evidence="4">Brora</strain>
    </source>
</reference>
<dbReference type="Proteomes" id="UP000014500">
    <property type="component" value="Unassembled WGS sequence"/>
</dbReference>
<evidence type="ECO:0000256" key="1">
    <source>
        <dbReference type="SAM" id="MobiDB-lite"/>
    </source>
</evidence>
<dbReference type="Pfam" id="PF01607">
    <property type="entry name" value="CBM_14"/>
    <property type="match status" value="2"/>
</dbReference>
<dbReference type="GO" id="GO:0005576">
    <property type="term" value="C:extracellular region"/>
    <property type="evidence" value="ECO:0007669"/>
    <property type="project" value="InterPro"/>
</dbReference>
<name>T1IS90_STRMM</name>
<dbReference type="HOGENOM" id="CLU_355018_0_0_1"/>
<feature type="region of interest" description="Disordered" evidence="1">
    <location>
        <begin position="469"/>
        <end position="629"/>
    </location>
</feature>
<dbReference type="GO" id="GO:0008061">
    <property type="term" value="F:chitin binding"/>
    <property type="evidence" value="ECO:0007669"/>
    <property type="project" value="InterPro"/>
</dbReference>
<feature type="region of interest" description="Disordered" evidence="1">
    <location>
        <begin position="659"/>
        <end position="694"/>
    </location>
</feature>
<dbReference type="PANTHER" id="PTHR37679">
    <property type="entry name" value="ARMADILLO-LIKE HELICAL DOMAIN-CONTAINING PROTEIN 2"/>
    <property type="match status" value="1"/>
</dbReference>
<feature type="compositionally biased region" description="Low complexity" evidence="1">
    <location>
        <begin position="369"/>
        <end position="409"/>
    </location>
</feature>
<organism evidence="3 4">
    <name type="scientific">Strigamia maritima</name>
    <name type="common">European centipede</name>
    <name type="synonym">Geophilus maritimus</name>
    <dbReference type="NCBI Taxonomy" id="126957"/>
    <lineage>
        <taxon>Eukaryota</taxon>
        <taxon>Metazoa</taxon>
        <taxon>Ecdysozoa</taxon>
        <taxon>Arthropoda</taxon>
        <taxon>Myriapoda</taxon>
        <taxon>Chilopoda</taxon>
        <taxon>Pleurostigmophora</taxon>
        <taxon>Geophilomorpha</taxon>
        <taxon>Linotaeniidae</taxon>
        <taxon>Strigamia</taxon>
    </lineage>
</organism>
<dbReference type="EnsemblMetazoa" id="SMAR003955-RA">
    <property type="protein sequence ID" value="SMAR003955-PA"/>
    <property type="gene ID" value="SMAR003955"/>
</dbReference>
<dbReference type="InterPro" id="IPR036508">
    <property type="entry name" value="Chitin-bd_dom_sf"/>
</dbReference>
<protein>
    <recommendedName>
        <fullName evidence="2">Chitin-binding type-2 domain-containing protein</fullName>
    </recommendedName>
</protein>
<dbReference type="Gene3D" id="2.170.140.10">
    <property type="entry name" value="Chitin binding domain"/>
    <property type="match status" value="2"/>
</dbReference>
<dbReference type="PROSITE" id="PS50940">
    <property type="entry name" value="CHIT_BIND_II"/>
    <property type="match status" value="2"/>
</dbReference>
<evidence type="ECO:0000313" key="4">
    <source>
        <dbReference type="Proteomes" id="UP000014500"/>
    </source>
</evidence>
<dbReference type="InterPro" id="IPR002557">
    <property type="entry name" value="Chitin-bd_dom"/>
</dbReference>
<dbReference type="PANTHER" id="PTHR37679:SF1">
    <property type="entry name" value="ARMADILLO-LIKE HELICAL DOMAIN-CONTAINING PROTEIN 2"/>
    <property type="match status" value="1"/>
</dbReference>
<proteinExistence type="predicted"/>
<reference evidence="3" key="2">
    <citation type="submission" date="2015-02" db="UniProtKB">
        <authorList>
            <consortium name="EnsemblMetazoa"/>
        </authorList>
    </citation>
    <scope>IDENTIFICATION</scope>
</reference>
<feature type="compositionally biased region" description="Basic and acidic residues" evidence="1">
    <location>
        <begin position="522"/>
        <end position="543"/>
    </location>
</feature>
<feature type="domain" description="Chitin-binding type-2" evidence="2">
    <location>
        <begin position="703"/>
        <end position="763"/>
    </location>
</feature>
<evidence type="ECO:0000313" key="3">
    <source>
        <dbReference type="EnsemblMetazoa" id="SMAR003955-PA"/>
    </source>
</evidence>
<feature type="region of interest" description="Disordered" evidence="1">
    <location>
        <begin position="332"/>
        <end position="450"/>
    </location>
</feature>
<keyword evidence="4" id="KW-1185">Reference proteome</keyword>
<dbReference type="eggNOG" id="KOG2806">
    <property type="taxonomic scope" value="Eukaryota"/>
</dbReference>
<feature type="compositionally biased region" description="Polar residues" evidence="1">
    <location>
        <begin position="421"/>
        <end position="431"/>
    </location>
</feature>
<dbReference type="SUPFAM" id="SSF57625">
    <property type="entry name" value="Invertebrate chitin-binding proteins"/>
    <property type="match status" value="2"/>
</dbReference>
<dbReference type="SMART" id="SM00494">
    <property type="entry name" value="ChtBD2"/>
    <property type="match status" value="2"/>
</dbReference>
<dbReference type="EMBL" id="JH431426">
    <property type="status" value="NOT_ANNOTATED_CDS"/>
    <property type="molecule type" value="Genomic_DNA"/>
</dbReference>
<feature type="compositionally biased region" description="Polar residues" evidence="1">
    <location>
        <begin position="583"/>
        <end position="629"/>
    </location>
</feature>
<evidence type="ECO:0000259" key="2">
    <source>
        <dbReference type="PROSITE" id="PS50940"/>
    </source>
</evidence>